<keyword evidence="5" id="KW-1185">Reference proteome</keyword>
<keyword evidence="3" id="KW-0812">Transmembrane</keyword>
<evidence type="ECO:0000313" key="5">
    <source>
        <dbReference type="Proteomes" id="UP001304683"/>
    </source>
</evidence>
<protein>
    <recommendedName>
        <fullName evidence="6">DUF1640 domain-containing protein</fullName>
    </recommendedName>
</protein>
<sequence length="136" mass="15219">MPMPAPEEAATKEPEAGESQAGSGKPPVDGTWLILQRLEDLQRQQDGLERRLEARIEALESRMETRFREFGQQIDALQQRVEGIETRLEVQGTELRNLGTLVASLADEQRWMRRWIIGLLAGLVLAIAGLAFGRAL</sequence>
<organism evidence="4 5">
    <name type="scientific">Thermaerobacter composti</name>
    <dbReference type="NCBI Taxonomy" id="554949"/>
    <lineage>
        <taxon>Bacteria</taxon>
        <taxon>Bacillati</taxon>
        <taxon>Bacillota</taxon>
        <taxon>Clostridia</taxon>
        <taxon>Eubacteriales</taxon>
        <taxon>Clostridiales Family XVII. Incertae Sedis</taxon>
        <taxon>Thermaerobacter</taxon>
    </lineage>
</organism>
<feature type="coiled-coil region" evidence="1">
    <location>
        <begin position="38"/>
        <end position="87"/>
    </location>
</feature>
<evidence type="ECO:0000256" key="2">
    <source>
        <dbReference type="SAM" id="MobiDB-lite"/>
    </source>
</evidence>
<evidence type="ECO:0008006" key="6">
    <source>
        <dbReference type="Google" id="ProtNLM"/>
    </source>
</evidence>
<proteinExistence type="predicted"/>
<feature type="region of interest" description="Disordered" evidence="2">
    <location>
        <begin position="1"/>
        <end position="29"/>
    </location>
</feature>
<accession>A0ABZ0QPR1</accession>
<evidence type="ECO:0000256" key="1">
    <source>
        <dbReference type="SAM" id="Coils"/>
    </source>
</evidence>
<reference evidence="4 5" key="1">
    <citation type="submission" date="2023-08" db="EMBL/GenBank/DDBJ databases">
        <title>Genome sequence of Thermaerobacter compostii strain Ins1, a spore-forming filamentous bacterium isolated from a deep geothermal reservoir.</title>
        <authorList>
            <person name="Bregnard D."/>
            <person name="Gonzalez D."/>
            <person name="Junier P."/>
        </authorList>
    </citation>
    <scope>NUCLEOTIDE SEQUENCE [LARGE SCALE GENOMIC DNA]</scope>
    <source>
        <strain evidence="4 5">Ins1</strain>
    </source>
</reference>
<keyword evidence="1" id="KW-0175">Coiled coil</keyword>
<dbReference type="RefSeq" id="WP_318750322.1">
    <property type="nucleotide sequence ID" value="NZ_CP132508.1"/>
</dbReference>
<evidence type="ECO:0000313" key="4">
    <source>
        <dbReference type="EMBL" id="WPD18487.1"/>
    </source>
</evidence>
<name>A0ABZ0QPR1_9FIRM</name>
<dbReference type="Gene3D" id="1.20.1270.70">
    <property type="entry name" value="Designed single chain three-helix bundle"/>
    <property type="match status" value="1"/>
</dbReference>
<gene>
    <name evidence="4" type="ORF">Q5761_08950</name>
</gene>
<feature type="transmembrane region" description="Helical" evidence="3">
    <location>
        <begin position="115"/>
        <end position="133"/>
    </location>
</feature>
<evidence type="ECO:0000256" key="3">
    <source>
        <dbReference type="SAM" id="Phobius"/>
    </source>
</evidence>
<keyword evidence="3" id="KW-1133">Transmembrane helix</keyword>
<dbReference type="Proteomes" id="UP001304683">
    <property type="component" value="Chromosome"/>
</dbReference>
<keyword evidence="3" id="KW-0472">Membrane</keyword>
<dbReference type="EMBL" id="CP132508">
    <property type="protein sequence ID" value="WPD18487.1"/>
    <property type="molecule type" value="Genomic_DNA"/>
</dbReference>